<protein>
    <submittedName>
        <fullName evidence="5">Transcription repressor NiaR</fullName>
    </submittedName>
</protein>
<dbReference type="RefSeq" id="WP_282198966.1">
    <property type="nucleotide sequence ID" value="NZ_BOQE01000001.1"/>
</dbReference>
<gene>
    <name evidence="5" type="primary">niaR</name>
    <name evidence="5" type="ORF">DNHGIG_13420</name>
</gene>
<evidence type="ECO:0000313" key="6">
    <source>
        <dbReference type="Proteomes" id="UP001057291"/>
    </source>
</evidence>
<sequence>MSSERRKKLLELLRSIDEPLSGSQLAERVGVSRQTIVQDIAFLRKDGHEIVSTTHGYVCTESPQEWREVLGIIHTPEQLRRELEILVAHHVRVEDVFIDHPIYGRIRGFLGISTPKDVKNFVEKWDRASIPLFSEVSGGLHYHTVSSEDPENIADAKKALQKEGFTLVEYRGE</sequence>
<dbReference type="InterPro" id="IPR026043">
    <property type="entry name" value="NadR"/>
</dbReference>
<evidence type="ECO:0000256" key="2">
    <source>
        <dbReference type="PIRSR" id="PIRSR037847-1"/>
    </source>
</evidence>
<dbReference type="InterPro" id="IPR011991">
    <property type="entry name" value="ArsR-like_HTH"/>
</dbReference>
<evidence type="ECO:0000259" key="3">
    <source>
        <dbReference type="Pfam" id="PF02829"/>
    </source>
</evidence>
<evidence type="ECO:0000256" key="1">
    <source>
        <dbReference type="ARBA" id="ARBA00023125"/>
    </source>
</evidence>
<keyword evidence="2" id="KW-0533">Nickel</keyword>
<organism evidence="5 6">
    <name type="scientific">Collibacillus ludicampi</name>
    <dbReference type="NCBI Taxonomy" id="2771369"/>
    <lineage>
        <taxon>Bacteria</taxon>
        <taxon>Bacillati</taxon>
        <taxon>Bacillota</taxon>
        <taxon>Bacilli</taxon>
        <taxon>Bacillales</taxon>
        <taxon>Alicyclobacillaceae</taxon>
        <taxon>Collibacillus</taxon>
    </lineage>
</organism>
<reference evidence="5" key="1">
    <citation type="journal article" date="2023" name="Int. J. Syst. Evol. Microbiol.">
        <title>Collibacillus ludicampi gen. nov., sp. nov., a new soil bacterium of the family Alicyclobacillaceae.</title>
        <authorList>
            <person name="Jojima T."/>
            <person name="Ioku Y."/>
            <person name="Fukuta Y."/>
            <person name="Shirasaka N."/>
            <person name="Matsumura Y."/>
            <person name="Mori M."/>
        </authorList>
    </citation>
    <scope>NUCLEOTIDE SEQUENCE</scope>
    <source>
        <strain evidence="5">TP075</strain>
    </source>
</reference>
<keyword evidence="6" id="KW-1185">Reference proteome</keyword>
<dbReference type="InterPro" id="IPR004173">
    <property type="entry name" value="3H_domain"/>
</dbReference>
<feature type="binding site" evidence="2">
    <location>
        <position position="141"/>
    </location>
    <ligand>
        <name>Ni(2+)</name>
        <dbReference type="ChEBI" id="CHEBI:49786"/>
    </ligand>
</feature>
<dbReference type="Proteomes" id="UP001057291">
    <property type="component" value="Unassembled WGS sequence"/>
</dbReference>
<feature type="domain" description="Helix-turn-helix type 11" evidence="4">
    <location>
        <begin position="5"/>
        <end position="57"/>
    </location>
</feature>
<dbReference type="InterPro" id="IPR013196">
    <property type="entry name" value="HTH_11"/>
</dbReference>
<dbReference type="SUPFAM" id="SSF75500">
    <property type="entry name" value="Putative transcriptional regulator TM1602, C-terminal domain"/>
    <property type="match status" value="1"/>
</dbReference>
<evidence type="ECO:0000259" key="4">
    <source>
        <dbReference type="Pfam" id="PF08279"/>
    </source>
</evidence>
<evidence type="ECO:0000313" key="5">
    <source>
        <dbReference type="EMBL" id="GIM45793.1"/>
    </source>
</evidence>
<dbReference type="GO" id="GO:0046872">
    <property type="term" value="F:metal ion binding"/>
    <property type="evidence" value="ECO:0007669"/>
    <property type="project" value="UniProtKB-KW"/>
</dbReference>
<name>A0AAV4LDP6_9BACL</name>
<dbReference type="EMBL" id="BOQE01000001">
    <property type="protein sequence ID" value="GIM45793.1"/>
    <property type="molecule type" value="Genomic_DNA"/>
</dbReference>
<dbReference type="GO" id="GO:0003677">
    <property type="term" value="F:DNA binding"/>
    <property type="evidence" value="ECO:0007669"/>
    <property type="project" value="UniProtKB-KW"/>
</dbReference>
<dbReference type="AlphaFoldDB" id="A0AAV4LDP6"/>
<keyword evidence="2" id="KW-0479">Metal-binding</keyword>
<dbReference type="CDD" id="cd00090">
    <property type="entry name" value="HTH_ARSR"/>
    <property type="match status" value="1"/>
</dbReference>
<dbReference type="InterPro" id="IPR035922">
    <property type="entry name" value="3H_dom_sf"/>
</dbReference>
<dbReference type="InterPro" id="IPR036390">
    <property type="entry name" value="WH_DNA-bd_sf"/>
</dbReference>
<accession>A0AAV4LDP6</accession>
<feature type="binding site" evidence="2">
    <location>
        <position position="143"/>
    </location>
    <ligand>
        <name>Ni(2+)</name>
        <dbReference type="ChEBI" id="CHEBI:49786"/>
    </ligand>
</feature>
<dbReference type="PIRSF" id="PIRSF037847">
    <property type="entry name" value="NiaR"/>
    <property type="match status" value="1"/>
</dbReference>
<feature type="binding site" evidence="2">
    <location>
        <position position="82"/>
    </location>
    <ligand>
        <name>Ni(2+)</name>
        <dbReference type="ChEBI" id="CHEBI:49786"/>
    </ligand>
</feature>
<proteinExistence type="predicted"/>
<comment type="caution">
    <text evidence="5">The sequence shown here is derived from an EMBL/GenBank/DDBJ whole genome shotgun (WGS) entry which is preliminary data.</text>
</comment>
<dbReference type="SUPFAM" id="SSF46785">
    <property type="entry name" value="Winged helix' DNA-binding domain"/>
    <property type="match status" value="1"/>
</dbReference>
<dbReference type="PANTHER" id="PTHR40068:SF1">
    <property type="entry name" value="TRANSCRIPTION REPRESSOR NIAR-RELATED"/>
    <property type="match status" value="1"/>
</dbReference>
<dbReference type="Pfam" id="PF02829">
    <property type="entry name" value="3H"/>
    <property type="match status" value="1"/>
</dbReference>
<feature type="domain" description="3H" evidence="3">
    <location>
        <begin position="74"/>
        <end position="165"/>
    </location>
</feature>
<keyword evidence="1" id="KW-0238">DNA-binding</keyword>
<dbReference type="Gene3D" id="3.30.1340.20">
    <property type="entry name" value="3H domain"/>
    <property type="match status" value="1"/>
</dbReference>
<dbReference type="PANTHER" id="PTHR40068">
    <property type="entry name" value="TRANSCRIPTION REPRESSOR NIAR-RELATED"/>
    <property type="match status" value="1"/>
</dbReference>
<dbReference type="Pfam" id="PF08279">
    <property type="entry name" value="HTH_11"/>
    <property type="match status" value="1"/>
</dbReference>
<dbReference type="Gene3D" id="1.10.10.10">
    <property type="entry name" value="Winged helix-like DNA-binding domain superfamily/Winged helix DNA-binding domain"/>
    <property type="match status" value="1"/>
</dbReference>
<dbReference type="InterPro" id="IPR036388">
    <property type="entry name" value="WH-like_DNA-bd_sf"/>
</dbReference>
<feature type="binding site" evidence="2">
    <location>
        <position position="74"/>
    </location>
    <ligand>
        <name>Ni(2+)</name>
        <dbReference type="ChEBI" id="CHEBI:49786"/>
    </ligand>
</feature>